<accession>A0ABY6TUQ7</accession>
<evidence type="ECO:0000313" key="2">
    <source>
        <dbReference type="Proteomes" id="UP000766486"/>
    </source>
</evidence>
<reference evidence="1 2" key="1">
    <citation type="submission" date="2019-06" db="EMBL/GenBank/DDBJ databases">
        <authorList>
            <person name="Broberg M."/>
        </authorList>
    </citation>
    <scope>NUCLEOTIDE SEQUENCE [LARGE SCALE GENOMIC DNA]</scope>
</reference>
<sequence>MSEPEELEGVLDDLLQLTDPLGTNSAVNDLVVEASGDGDLVVPLNAGLLSLGGDGNLLGGADGNNGGLGRVDDSSEVVNSGVHAHLVLALRRGVESLAELQQLGDGEGAGDEEVGVGLDRLLEAAGNDLAHAGDGNVLESGSRGSSRRWGAAGLLDILLGDLAALASALDLLNGDTALTGQTLGLGSGVGLTVKSGLQTTSRRVLLGLGGGLGGGSGSGLGLRLLLLLRSGRSGITASILESELLESIDVGAFLDENSDRLNSDAGQNRNLSRGKIEGRNVLGTRLLEDLGDHTLLLELKVHLGLVGLDLNKNITGCDAVTGLLLPGANVASLHSWGEGGHLDDLVVGERGVVADYMCPEACSQGILGGLEGLPPKYGAEHCERGGVGDELRLRDILILLKSRSCRLLADEVY</sequence>
<gene>
    <name evidence="1" type="ORF">CLO192961_LOCUS84862</name>
</gene>
<protein>
    <submittedName>
        <fullName evidence="1">Uncharacterized protein</fullName>
    </submittedName>
</protein>
<proteinExistence type="predicted"/>
<comment type="caution">
    <text evidence="1">The sequence shown here is derived from an EMBL/GenBank/DDBJ whole genome shotgun (WGS) entry which is preliminary data.</text>
</comment>
<dbReference type="Proteomes" id="UP000766486">
    <property type="component" value="Unassembled WGS sequence"/>
</dbReference>
<keyword evidence="2" id="KW-1185">Reference proteome</keyword>
<name>A0ABY6TUQ7_BIOOC</name>
<organism evidence="1 2">
    <name type="scientific">Bionectria ochroleuca</name>
    <name type="common">Gliocladium roseum</name>
    <dbReference type="NCBI Taxonomy" id="29856"/>
    <lineage>
        <taxon>Eukaryota</taxon>
        <taxon>Fungi</taxon>
        <taxon>Dikarya</taxon>
        <taxon>Ascomycota</taxon>
        <taxon>Pezizomycotina</taxon>
        <taxon>Sordariomycetes</taxon>
        <taxon>Hypocreomycetidae</taxon>
        <taxon>Hypocreales</taxon>
        <taxon>Bionectriaceae</taxon>
        <taxon>Clonostachys</taxon>
    </lineage>
</organism>
<dbReference type="EMBL" id="CABFNS010000577">
    <property type="protein sequence ID" value="VUC22396.1"/>
    <property type="molecule type" value="Genomic_DNA"/>
</dbReference>
<evidence type="ECO:0000313" key="1">
    <source>
        <dbReference type="EMBL" id="VUC22396.1"/>
    </source>
</evidence>